<dbReference type="Pfam" id="PF10328">
    <property type="entry name" value="7TM_GPCR_Srx"/>
    <property type="match status" value="1"/>
</dbReference>
<dbReference type="SUPFAM" id="SSF81321">
    <property type="entry name" value="Family A G protein-coupled receptor-like"/>
    <property type="match status" value="1"/>
</dbReference>
<name>A8XUN4_CAEBR</name>
<dbReference type="CTD" id="8579346"/>
<dbReference type="AlphaFoldDB" id="A8XUN4"/>
<dbReference type="CDD" id="cd00637">
    <property type="entry name" value="7tm_classA_rhodopsin-like"/>
    <property type="match status" value="1"/>
</dbReference>
<feature type="transmembrane region" description="Helical" evidence="1">
    <location>
        <begin position="193"/>
        <end position="212"/>
    </location>
</feature>
<dbReference type="EMBL" id="HE601047">
    <property type="protein sequence ID" value="CAP36359.2"/>
    <property type="molecule type" value="Genomic_DNA"/>
</dbReference>
<feature type="transmembrane region" description="Helical" evidence="1">
    <location>
        <begin position="238"/>
        <end position="263"/>
    </location>
</feature>
<feature type="domain" description="7TM GPCR serpentine receptor class x (Srx)" evidence="2">
    <location>
        <begin position="16"/>
        <end position="292"/>
    </location>
</feature>
<evidence type="ECO:0000256" key="1">
    <source>
        <dbReference type="SAM" id="Phobius"/>
    </source>
</evidence>
<feature type="transmembrane region" description="Helical" evidence="1">
    <location>
        <begin position="269"/>
        <end position="291"/>
    </location>
</feature>
<evidence type="ECO:0000313" key="4">
    <source>
        <dbReference type="Proteomes" id="UP000008549"/>
    </source>
</evidence>
<dbReference type="InterPro" id="IPR019430">
    <property type="entry name" value="7TM_GPCR_serpentine_rcpt_Srx"/>
</dbReference>
<feature type="transmembrane region" description="Helical" evidence="1">
    <location>
        <begin position="138"/>
        <end position="158"/>
    </location>
</feature>
<keyword evidence="1" id="KW-1133">Transmembrane helix</keyword>
<feature type="transmembrane region" description="Helical" evidence="1">
    <location>
        <begin position="7"/>
        <end position="32"/>
    </location>
</feature>
<dbReference type="Gene3D" id="1.20.1070.10">
    <property type="entry name" value="Rhodopsin 7-helix transmembrane proteins"/>
    <property type="match status" value="1"/>
</dbReference>
<sequence length="331" mass="38738">MEKEIFLGIFTLIVFFQSGLFGCFTNWSVVFFSSSVPTLRSSFGILSAHGAFATAIYCTIAVVWITPMMLLYVVFDIINIEFTSFREVDWLYKKSHHAGFVLYLCYDLATETHLLICLNRFCAVWFPHKYPIIFNNSYTYTMLVFLWIVCLLICVTVFPLSGCQMYYERSIFTLIYTLTPECQYLTFIADFQLHMVVVVIMIVFNLITFYQFRRQNRAVSITLNHASSQRKAKSEKNFLMQTFIQESAYATALLSYFLLVTIIENELLRFIIILLPWYFVHAFEGMVTILCNPELKKICFKKWFFCCNTSDDVPTRTVEAWRSTTSRVSKF</sequence>
<evidence type="ECO:0000313" key="5">
    <source>
        <dbReference type="WormBase" id="CBG19050"/>
    </source>
</evidence>
<keyword evidence="1" id="KW-0812">Transmembrane</keyword>
<organism evidence="3 4">
    <name type="scientific">Caenorhabditis briggsae</name>
    <dbReference type="NCBI Taxonomy" id="6238"/>
    <lineage>
        <taxon>Eukaryota</taxon>
        <taxon>Metazoa</taxon>
        <taxon>Ecdysozoa</taxon>
        <taxon>Nematoda</taxon>
        <taxon>Chromadorea</taxon>
        <taxon>Rhabditida</taxon>
        <taxon>Rhabditina</taxon>
        <taxon>Rhabditomorpha</taxon>
        <taxon>Rhabditoidea</taxon>
        <taxon>Rhabditidae</taxon>
        <taxon>Peloderinae</taxon>
        <taxon>Caenorhabditis</taxon>
    </lineage>
</organism>
<dbReference type="GeneID" id="8579346"/>
<reference evidence="3 4" key="2">
    <citation type="journal article" date="2011" name="PLoS Genet.">
        <title>Caenorhabditis briggsae recombinant inbred line genotypes reveal inter-strain incompatibility and the evolution of recombination.</title>
        <authorList>
            <person name="Ross J.A."/>
            <person name="Koboldt D.C."/>
            <person name="Staisch J.E."/>
            <person name="Chamberlin H.M."/>
            <person name="Gupta B.P."/>
            <person name="Miller R.D."/>
            <person name="Baird S.E."/>
            <person name="Haag E.S."/>
        </authorList>
    </citation>
    <scope>NUCLEOTIDE SEQUENCE [LARGE SCALE GENOMIC DNA]</scope>
    <source>
        <strain evidence="3 4">AF16</strain>
    </source>
</reference>
<dbReference type="RefSeq" id="XP_045096654.1">
    <property type="nucleotide sequence ID" value="XM_045237865.1"/>
</dbReference>
<dbReference type="PROSITE" id="PS51257">
    <property type="entry name" value="PROKAR_LIPOPROTEIN"/>
    <property type="match status" value="1"/>
</dbReference>
<dbReference type="PANTHER" id="PTHR23017">
    <property type="entry name" value="SERPENTINE RECEPTOR, CLASS X"/>
    <property type="match status" value="1"/>
</dbReference>
<dbReference type="WormBase" id="CBG19050">
    <property type="protein sequence ID" value="CBP39334"/>
    <property type="gene ID" value="WBGene00038330"/>
</dbReference>
<feature type="transmembrane region" description="Helical" evidence="1">
    <location>
        <begin position="52"/>
        <end position="79"/>
    </location>
</feature>
<keyword evidence="4" id="KW-1185">Reference proteome</keyword>
<dbReference type="KEGG" id="cbr:CBG_19050"/>
<keyword evidence="1" id="KW-0472">Membrane</keyword>
<dbReference type="HOGENOM" id="CLU_059630_1_0_1"/>
<dbReference type="PANTHER" id="PTHR23017:SF7">
    <property type="entry name" value="G-PROTEIN COUPLED RECEPTORS FAMILY 1 PROFILE DOMAIN-CONTAINING PROTEIN"/>
    <property type="match status" value="1"/>
</dbReference>
<evidence type="ECO:0000259" key="2">
    <source>
        <dbReference type="Pfam" id="PF10328"/>
    </source>
</evidence>
<accession>A8XUN4</accession>
<dbReference type="InParanoid" id="A8XUN4"/>
<dbReference type="eggNOG" id="ENOG502TFTQ">
    <property type="taxonomic scope" value="Eukaryota"/>
</dbReference>
<protein>
    <submittedName>
        <fullName evidence="3">Protein CBG19050</fullName>
    </submittedName>
</protein>
<dbReference type="Proteomes" id="UP000008549">
    <property type="component" value="Unassembled WGS sequence"/>
</dbReference>
<gene>
    <name evidence="3 5" type="ORF">CBG19050</name>
    <name evidence="3" type="ORF">CBG_19050</name>
</gene>
<proteinExistence type="predicted"/>
<evidence type="ECO:0000313" key="3">
    <source>
        <dbReference type="EMBL" id="CAP36359.2"/>
    </source>
</evidence>
<reference evidence="3 4" key="1">
    <citation type="journal article" date="2003" name="PLoS Biol.">
        <title>The genome sequence of Caenorhabditis briggsae: a platform for comparative genomics.</title>
        <authorList>
            <person name="Stein L.D."/>
            <person name="Bao Z."/>
            <person name="Blasiar D."/>
            <person name="Blumenthal T."/>
            <person name="Brent M.R."/>
            <person name="Chen N."/>
            <person name="Chinwalla A."/>
            <person name="Clarke L."/>
            <person name="Clee C."/>
            <person name="Coghlan A."/>
            <person name="Coulson A."/>
            <person name="D'Eustachio P."/>
            <person name="Fitch D.H."/>
            <person name="Fulton L.A."/>
            <person name="Fulton R.E."/>
            <person name="Griffiths-Jones S."/>
            <person name="Harris T.W."/>
            <person name="Hillier L.W."/>
            <person name="Kamath R."/>
            <person name="Kuwabara P.E."/>
            <person name="Mardis E.R."/>
            <person name="Marra M.A."/>
            <person name="Miner T.L."/>
            <person name="Minx P."/>
            <person name="Mullikin J.C."/>
            <person name="Plumb R.W."/>
            <person name="Rogers J."/>
            <person name="Schein J.E."/>
            <person name="Sohrmann M."/>
            <person name="Spieth J."/>
            <person name="Stajich J.E."/>
            <person name="Wei C."/>
            <person name="Willey D."/>
            <person name="Wilson R.K."/>
            <person name="Durbin R."/>
            <person name="Waterston R.H."/>
        </authorList>
    </citation>
    <scope>NUCLEOTIDE SEQUENCE [LARGE SCALE GENOMIC DNA]</scope>
    <source>
        <strain evidence="3 4">AF16</strain>
    </source>
</reference>